<dbReference type="NCBIfam" id="TIGR02595">
    <property type="entry name" value="PEP_CTERM"/>
    <property type="match status" value="1"/>
</dbReference>
<accession>A0AAW9QDW8</accession>
<protein>
    <submittedName>
        <fullName evidence="2">PEP-CTERM sorting domain-containing protein</fullName>
    </submittedName>
</protein>
<reference evidence="2 3" key="1">
    <citation type="submission" date="2024-02" db="EMBL/GenBank/DDBJ databases">
        <title>Genome sequence of Aquincola sp. MAHUQ-54.</title>
        <authorList>
            <person name="Huq M.A."/>
        </authorList>
    </citation>
    <scope>NUCLEOTIDE SEQUENCE [LARGE SCALE GENOMIC DNA]</scope>
    <source>
        <strain evidence="2 3">MAHUQ-54</strain>
    </source>
</reference>
<proteinExistence type="predicted"/>
<keyword evidence="3" id="KW-1185">Reference proteome</keyword>
<feature type="signal peptide" evidence="1">
    <location>
        <begin position="1"/>
        <end position="23"/>
    </location>
</feature>
<organism evidence="2 3">
    <name type="scientific">Aquincola agrisoli</name>
    <dbReference type="NCBI Taxonomy" id="3119538"/>
    <lineage>
        <taxon>Bacteria</taxon>
        <taxon>Pseudomonadati</taxon>
        <taxon>Pseudomonadota</taxon>
        <taxon>Betaproteobacteria</taxon>
        <taxon>Burkholderiales</taxon>
        <taxon>Sphaerotilaceae</taxon>
        <taxon>Aquincola</taxon>
    </lineage>
</organism>
<dbReference type="AlphaFoldDB" id="A0AAW9QDW8"/>
<comment type="caution">
    <text evidence="2">The sequence shown here is derived from an EMBL/GenBank/DDBJ whole genome shotgun (WGS) entry which is preliminary data.</text>
</comment>
<dbReference type="EMBL" id="JAZIBG010000028">
    <property type="protein sequence ID" value="MEF7615007.1"/>
    <property type="molecule type" value="Genomic_DNA"/>
</dbReference>
<evidence type="ECO:0000313" key="2">
    <source>
        <dbReference type="EMBL" id="MEF7615007.1"/>
    </source>
</evidence>
<gene>
    <name evidence="2" type="ORF">V4F39_13885</name>
</gene>
<dbReference type="RefSeq" id="WP_332290107.1">
    <property type="nucleotide sequence ID" value="NZ_JAZIBG010000028.1"/>
</dbReference>
<dbReference type="InterPro" id="IPR013424">
    <property type="entry name" value="Ice-binding_C"/>
</dbReference>
<evidence type="ECO:0000256" key="1">
    <source>
        <dbReference type="SAM" id="SignalP"/>
    </source>
</evidence>
<feature type="chain" id="PRO_5043409895" evidence="1">
    <location>
        <begin position="24"/>
        <end position="234"/>
    </location>
</feature>
<evidence type="ECO:0000313" key="3">
    <source>
        <dbReference type="Proteomes" id="UP001336250"/>
    </source>
</evidence>
<keyword evidence="1" id="KW-0732">Signal</keyword>
<sequence>MSKLAVPKWLVSTLVLAPALASALTIDFETRESRLDDGHYAPIPGVSFSNAIVFVDEDADDRRPDIGNGTGNFGRAPNTPYGAMMLYKPATSTVGAVVSFEPGFVDEISFWYSTINTGATVTVLDASNNVLAQSGSGTAALELLGSDDAPFKGAFSDQEYGRYNKWAFYRLSFAGIGHSIVFNGTVLNPAPDGMALGDFFIDDLTLTSAVPETSTVALMIAGLAGLGLRARRRT</sequence>
<name>A0AAW9QDW8_9BURK</name>
<dbReference type="Proteomes" id="UP001336250">
    <property type="component" value="Unassembled WGS sequence"/>
</dbReference>